<proteinExistence type="predicted"/>
<protein>
    <submittedName>
        <fullName evidence="1">Uncharacterized protein</fullName>
    </submittedName>
</protein>
<organism evidence="1">
    <name type="scientific">human gut metagenome</name>
    <dbReference type="NCBI Taxonomy" id="408170"/>
    <lineage>
        <taxon>unclassified sequences</taxon>
        <taxon>metagenomes</taxon>
        <taxon>organismal metagenomes</taxon>
    </lineage>
</organism>
<sequence length="26" mass="3021">KVLEKLKNVKIKGNKINIEKANKKNK</sequence>
<evidence type="ECO:0000313" key="1">
    <source>
        <dbReference type="EMBL" id="ETJ33103.1"/>
    </source>
</evidence>
<accession>W1XRW6</accession>
<gene>
    <name evidence="1" type="ORF">Q604_UNBC12448G0001</name>
</gene>
<dbReference type="EMBL" id="AZMM01012448">
    <property type="protein sequence ID" value="ETJ33103.1"/>
    <property type="molecule type" value="Genomic_DNA"/>
</dbReference>
<name>W1XRW6_9ZZZZ</name>
<reference evidence="1" key="1">
    <citation type="submission" date="2013-12" db="EMBL/GenBank/DDBJ databases">
        <title>A Varibaculum cambriense genome reconstructed from a premature infant gut community with otherwise low bacterial novelty that shifts toward anaerobic metabolism during the third week of life.</title>
        <authorList>
            <person name="Brown C.T."/>
            <person name="Sharon I."/>
            <person name="Thomas B.C."/>
            <person name="Castelle C.J."/>
            <person name="Morowitz M.J."/>
            <person name="Banfield J.F."/>
        </authorList>
    </citation>
    <scope>NUCLEOTIDE SEQUENCE</scope>
</reference>
<dbReference type="AlphaFoldDB" id="W1XRW6"/>
<feature type="non-terminal residue" evidence="1">
    <location>
        <position position="1"/>
    </location>
</feature>
<comment type="caution">
    <text evidence="1">The sequence shown here is derived from an EMBL/GenBank/DDBJ whole genome shotgun (WGS) entry which is preliminary data.</text>
</comment>